<dbReference type="PANTHER" id="PTHR33879:SF3">
    <property type="entry name" value="17.6 KDA CLASS II HEAT SHOCK PROTEIN-RELATED"/>
    <property type="match status" value="1"/>
</dbReference>
<evidence type="ECO:0008006" key="3">
    <source>
        <dbReference type="Google" id="ProtNLM"/>
    </source>
</evidence>
<evidence type="ECO:0000313" key="2">
    <source>
        <dbReference type="Proteomes" id="UP001180020"/>
    </source>
</evidence>
<reference evidence="1" key="1">
    <citation type="journal article" date="2023" name="Nat. Commun.">
        <title>Diploid and tetraploid genomes of Acorus and the evolution of monocots.</title>
        <authorList>
            <person name="Ma L."/>
            <person name="Liu K.W."/>
            <person name="Li Z."/>
            <person name="Hsiao Y.Y."/>
            <person name="Qi Y."/>
            <person name="Fu T."/>
            <person name="Tang G.D."/>
            <person name="Zhang D."/>
            <person name="Sun W.H."/>
            <person name="Liu D.K."/>
            <person name="Li Y."/>
            <person name="Chen G.Z."/>
            <person name="Liu X.D."/>
            <person name="Liao X.Y."/>
            <person name="Jiang Y.T."/>
            <person name="Yu X."/>
            <person name="Hao Y."/>
            <person name="Huang J."/>
            <person name="Zhao X.W."/>
            <person name="Ke S."/>
            <person name="Chen Y.Y."/>
            <person name="Wu W.L."/>
            <person name="Hsu J.L."/>
            <person name="Lin Y.F."/>
            <person name="Huang M.D."/>
            <person name="Li C.Y."/>
            <person name="Huang L."/>
            <person name="Wang Z.W."/>
            <person name="Zhao X."/>
            <person name="Zhong W.Y."/>
            <person name="Peng D.H."/>
            <person name="Ahmad S."/>
            <person name="Lan S."/>
            <person name="Zhang J.S."/>
            <person name="Tsai W.C."/>
            <person name="Van de Peer Y."/>
            <person name="Liu Z.J."/>
        </authorList>
    </citation>
    <scope>NUCLEOTIDE SEQUENCE</scope>
    <source>
        <strain evidence="1">CP</strain>
    </source>
</reference>
<proteinExistence type="predicted"/>
<protein>
    <recommendedName>
        <fullName evidence="3">SHSP domain-containing protein</fullName>
    </recommendedName>
</protein>
<dbReference type="PANTHER" id="PTHR33879">
    <property type="entry name" value="17.6 KDA CLASS II HEAT SHOCK PROTEIN-RELATED"/>
    <property type="match status" value="1"/>
</dbReference>
<dbReference type="EMBL" id="JAUJYO010000015">
    <property type="protein sequence ID" value="KAK1295806.1"/>
    <property type="molecule type" value="Genomic_DNA"/>
</dbReference>
<name>A0AAV9D2K3_ACOCL</name>
<sequence>MKVHPVPKKRNITVRFGNVTTSGDPLSSPSAAAAAAKKLRRLPHIFARVLELPFRADADVAVHDSPGFLRFVAATDDDLGPGVRARPVEVHPGVTKVYIEAPGILGIPTLSELELDVWRFRLPASTRPDLASAEYGDGELIVTVPKGAVAEEEEEEVWGEGFGRLVIVQ</sequence>
<dbReference type="AlphaFoldDB" id="A0AAV9D2K3"/>
<evidence type="ECO:0000313" key="1">
    <source>
        <dbReference type="EMBL" id="KAK1295806.1"/>
    </source>
</evidence>
<accession>A0AAV9D2K3</accession>
<comment type="caution">
    <text evidence="1">The sequence shown here is derived from an EMBL/GenBank/DDBJ whole genome shotgun (WGS) entry which is preliminary data.</text>
</comment>
<keyword evidence="2" id="KW-1185">Reference proteome</keyword>
<dbReference type="CDD" id="cd06464">
    <property type="entry name" value="ACD_sHsps-like"/>
    <property type="match status" value="1"/>
</dbReference>
<organism evidence="1 2">
    <name type="scientific">Acorus calamus</name>
    <name type="common">Sweet flag</name>
    <dbReference type="NCBI Taxonomy" id="4465"/>
    <lineage>
        <taxon>Eukaryota</taxon>
        <taxon>Viridiplantae</taxon>
        <taxon>Streptophyta</taxon>
        <taxon>Embryophyta</taxon>
        <taxon>Tracheophyta</taxon>
        <taxon>Spermatophyta</taxon>
        <taxon>Magnoliopsida</taxon>
        <taxon>Liliopsida</taxon>
        <taxon>Acoraceae</taxon>
        <taxon>Acorus</taxon>
    </lineage>
</organism>
<reference evidence="1" key="2">
    <citation type="submission" date="2023-06" db="EMBL/GenBank/DDBJ databases">
        <authorList>
            <person name="Ma L."/>
            <person name="Liu K.-W."/>
            <person name="Li Z."/>
            <person name="Hsiao Y.-Y."/>
            <person name="Qi Y."/>
            <person name="Fu T."/>
            <person name="Tang G."/>
            <person name="Zhang D."/>
            <person name="Sun W.-H."/>
            <person name="Liu D.-K."/>
            <person name="Li Y."/>
            <person name="Chen G.-Z."/>
            <person name="Liu X.-D."/>
            <person name="Liao X.-Y."/>
            <person name="Jiang Y.-T."/>
            <person name="Yu X."/>
            <person name="Hao Y."/>
            <person name="Huang J."/>
            <person name="Zhao X.-W."/>
            <person name="Ke S."/>
            <person name="Chen Y.-Y."/>
            <person name="Wu W.-L."/>
            <person name="Hsu J.-L."/>
            <person name="Lin Y.-F."/>
            <person name="Huang M.-D."/>
            <person name="Li C.-Y."/>
            <person name="Huang L."/>
            <person name="Wang Z.-W."/>
            <person name="Zhao X."/>
            <person name="Zhong W.-Y."/>
            <person name="Peng D.-H."/>
            <person name="Ahmad S."/>
            <person name="Lan S."/>
            <person name="Zhang J.-S."/>
            <person name="Tsai W.-C."/>
            <person name="Van De Peer Y."/>
            <person name="Liu Z.-J."/>
        </authorList>
    </citation>
    <scope>NUCLEOTIDE SEQUENCE</scope>
    <source>
        <strain evidence="1">CP</strain>
        <tissue evidence="1">Leaves</tissue>
    </source>
</reference>
<dbReference type="Proteomes" id="UP001180020">
    <property type="component" value="Unassembled WGS sequence"/>
</dbReference>
<gene>
    <name evidence="1" type="ORF">QJS10_CPB15g02050</name>
</gene>